<keyword evidence="3" id="KW-1185">Reference proteome</keyword>
<gene>
    <name evidence="2" type="ORF">FAK_38120</name>
</gene>
<dbReference type="AlphaFoldDB" id="A0AAU9F102"/>
<keyword evidence="1" id="KW-0732">Signal</keyword>
<proteinExistence type="predicted"/>
<dbReference type="Proteomes" id="UP001366166">
    <property type="component" value="Chromosome"/>
</dbReference>
<name>A0AAU9F102_9BACT</name>
<sequence length="147" mass="15458">MRITKVMLMGLLAACVALALALAGCATMKEEAAKPAPARYLSCAVGGKVVTSVAPEAQLVGLECSYKTYDGAKSLAVKVTLKNVSSDDQRFRVNIFLDNGKAVGGLIPRKTKKGLVKPGATAGFTYFFKGQDMPPTGMELIVKAMAK</sequence>
<dbReference type="EMBL" id="AP028679">
    <property type="protein sequence ID" value="BEQ16746.1"/>
    <property type="molecule type" value="Genomic_DNA"/>
</dbReference>
<accession>A0AAU9F102</accession>
<reference evidence="3" key="1">
    <citation type="journal article" date="2023" name="Arch. Microbiol.">
        <title>Desulfoferula mesophilus gen. nov. sp. nov., a mesophilic sulfate-reducing bacterium isolated from a brackish lake sediment.</title>
        <authorList>
            <person name="Watanabe T."/>
            <person name="Yabe T."/>
            <person name="Tsuji J.M."/>
            <person name="Fukui M."/>
        </authorList>
    </citation>
    <scope>NUCLEOTIDE SEQUENCE [LARGE SCALE GENOMIC DNA]</scope>
    <source>
        <strain evidence="3">12FAK</strain>
    </source>
</reference>
<evidence type="ECO:0000313" key="3">
    <source>
        <dbReference type="Proteomes" id="UP001366166"/>
    </source>
</evidence>
<feature type="signal peptide" evidence="1">
    <location>
        <begin position="1"/>
        <end position="19"/>
    </location>
</feature>
<organism evidence="2 3">
    <name type="scientific">Desulfoferula mesophila</name>
    <dbReference type="NCBI Taxonomy" id="3058419"/>
    <lineage>
        <taxon>Bacteria</taxon>
        <taxon>Pseudomonadati</taxon>
        <taxon>Thermodesulfobacteriota</taxon>
        <taxon>Desulfarculia</taxon>
        <taxon>Desulfarculales</taxon>
        <taxon>Desulfarculaceae</taxon>
        <taxon>Desulfoferula</taxon>
    </lineage>
</organism>
<dbReference type="RefSeq" id="WP_338603019.1">
    <property type="nucleotide sequence ID" value="NZ_AP028679.1"/>
</dbReference>
<evidence type="ECO:0000256" key="1">
    <source>
        <dbReference type="SAM" id="SignalP"/>
    </source>
</evidence>
<evidence type="ECO:0000313" key="2">
    <source>
        <dbReference type="EMBL" id="BEQ16746.1"/>
    </source>
</evidence>
<dbReference type="KEGG" id="dmp:FAK_38120"/>
<protein>
    <recommendedName>
        <fullName evidence="4">DUF4352 domain-containing protein</fullName>
    </recommendedName>
</protein>
<evidence type="ECO:0008006" key="4">
    <source>
        <dbReference type="Google" id="ProtNLM"/>
    </source>
</evidence>
<feature type="chain" id="PRO_5043919534" description="DUF4352 domain-containing protein" evidence="1">
    <location>
        <begin position="20"/>
        <end position="147"/>
    </location>
</feature>
<dbReference type="PROSITE" id="PS51257">
    <property type="entry name" value="PROKAR_LIPOPROTEIN"/>
    <property type="match status" value="1"/>
</dbReference>